<dbReference type="EMBL" id="VUAA01000067">
    <property type="protein sequence ID" value="KAA1252490.1"/>
    <property type="molecule type" value="Genomic_DNA"/>
</dbReference>
<dbReference type="Proteomes" id="UP000323225">
    <property type="component" value="Unassembled WGS sequence"/>
</dbReference>
<evidence type="ECO:0000313" key="2">
    <source>
        <dbReference type="Proteomes" id="UP000323225"/>
    </source>
</evidence>
<sequence length="98" mass="11261">MDSECFFVYDNKHSWSIIENKEGKYFLHYYPGSPSVEKLAAIPSEHWHEVNVRSVVYTSEILGTKEARDSLKELSSIVREKLYGMDAVLDEIIGTGKF</sequence>
<reference evidence="1 2" key="1">
    <citation type="submission" date="2019-09" db="EMBL/GenBank/DDBJ databases">
        <authorList>
            <person name="Kritzky A."/>
            <person name="Schelkanova E.Y."/>
            <person name="Alkhova Z.V."/>
            <person name="Smirnova N.I."/>
        </authorList>
    </citation>
    <scope>NUCLEOTIDE SEQUENCE [LARGE SCALE GENOMIC DNA]</scope>
    <source>
        <strain evidence="1 2">M1526</strain>
    </source>
</reference>
<evidence type="ECO:0000313" key="1">
    <source>
        <dbReference type="EMBL" id="KAA1252490.1"/>
    </source>
</evidence>
<dbReference type="AlphaFoldDB" id="A0A5B1BYM9"/>
<name>A0A5B1BYM9_VIBCL</name>
<organism evidence="1 2">
    <name type="scientific">Vibrio cholerae</name>
    <dbReference type="NCBI Taxonomy" id="666"/>
    <lineage>
        <taxon>Bacteria</taxon>
        <taxon>Pseudomonadati</taxon>
        <taxon>Pseudomonadota</taxon>
        <taxon>Gammaproteobacteria</taxon>
        <taxon>Vibrionales</taxon>
        <taxon>Vibrionaceae</taxon>
        <taxon>Vibrio</taxon>
    </lineage>
</organism>
<gene>
    <name evidence="1" type="ORF">F0M16_22650</name>
</gene>
<protein>
    <submittedName>
        <fullName evidence="1">Uncharacterized protein</fullName>
    </submittedName>
</protein>
<proteinExistence type="predicted"/>
<comment type="caution">
    <text evidence="1">The sequence shown here is derived from an EMBL/GenBank/DDBJ whole genome shotgun (WGS) entry which is preliminary data.</text>
</comment>
<accession>A0A5B1BYM9</accession>